<protein>
    <submittedName>
        <fullName evidence="5">Monooxygenase</fullName>
    </submittedName>
</protein>
<dbReference type="EMBL" id="PYYB01000001">
    <property type="protein sequence ID" value="PTL59648.1"/>
    <property type="molecule type" value="Genomic_DNA"/>
</dbReference>
<dbReference type="GO" id="GO:0004499">
    <property type="term" value="F:N,N-dimethylaniline monooxygenase activity"/>
    <property type="evidence" value="ECO:0007669"/>
    <property type="project" value="InterPro"/>
</dbReference>
<dbReference type="PANTHER" id="PTHR42877:SF4">
    <property type="entry name" value="FAD_NAD(P)-BINDING DOMAIN-CONTAINING PROTEIN-RELATED"/>
    <property type="match status" value="1"/>
</dbReference>
<proteinExistence type="inferred from homology"/>
<keyword evidence="4" id="KW-0560">Oxidoreductase</keyword>
<comment type="similarity">
    <text evidence="1">Belongs to the FAD-binding monooxygenase family.</text>
</comment>
<dbReference type="InterPro" id="IPR020946">
    <property type="entry name" value="Flavin_mOase-like"/>
</dbReference>
<comment type="caution">
    <text evidence="5">The sequence shown here is derived from an EMBL/GenBank/DDBJ whole genome shotgun (WGS) entry which is preliminary data.</text>
</comment>
<keyword evidence="5" id="KW-0503">Monooxygenase</keyword>
<dbReference type="SUPFAM" id="SSF51905">
    <property type="entry name" value="FAD/NAD(P)-binding domain"/>
    <property type="match status" value="2"/>
</dbReference>
<evidence type="ECO:0000313" key="6">
    <source>
        <dbReference type="Proteomes" id="UP000240739"/>
    </source>
</evidence>
<dbReference type="InterPro" id="IPR036188">
    <property type="entry name" value="FAD/NAD-bd_sf"/>
</dbReference>
<accession>A0A2T4UKD0</accession>
<evidence type="ECO:0000256" key="1">
    <source>
        <dbReference type="ARBA" id="ARBA00010139"/>
    </source>
</evidence>
<dbReference type="GO" id="GO:0050660">
    <property type="term" value="F:flavin adenine dinucleotide binding"/>
    <property type="evidence" value="ECO:0007669"/>
    <property type="project" value="InterPro"/>
</dbReference>
<reference evidence="5 6" key="1">
    <citation type="submission" date="2018-03" db="EMBL/GenBank/DDBJ databases">
        <title>Aquarubrobacter algicola gen. nov., sp. nov., a novel actinobacterium isolated from shallow eutrophic lake during the end of cyanobacterial harmful algal blooms.</title>
        <authorList>
            <person name="Chun S.J."/>
        </authorList>
    </citation>
    <scope>NUCLEOTIDE SEQUENCE [LARGE SCALE GENOMIC DNA]</scope>
    <source>
        <strain evidence="5 6">Seoho-28</strain>
    </source>
</reference>
<name>A0A2T4UKD0_9ACTN</name>
<evidence type="ECO:0000256" key="2">
    <source>
        <dbReference type="ARBA" id="ARBA00022630"/>
    </source>
</evidence>
<dbReference type="Pfam" id="PF00743">
    <property type="entry name" value="FMO-like"/>
    <property type="match status" value="1"/>
</dbReference>
<evidence type="ECO:0000256" key="4">
    <source>
        <dbReference type="ARBA" id="ARBA00023002"/>
    </source>
</evidence>
<dbReference type="Proteomes" id="UP000240739">
    <property type="component" value="Unassembled WGS sequence"/>
</dbReference>
<dbReference type="InterPro" id="IPR051209">
    <property type="entry name" value="FAD-bind_Monooxygenase_sf"/>
</dbReference>
<keyword evidence="3" id="KW-0274">FAD</keyword>
<dbReference type="PROSITE" id="PS51257">
    <property type="entry name" value="PROKAR_LIPOPROTEIN"/>
    <property type="match status" value="1"/>
</dbReference>
<keyword evidence="6" id="KW-1185">Reference proteome</keyword>
<dbReference type="GO" id="GO:0050661">
    <property type="term" value="F:NADP binding"/>
    <property type="evidence" value="ECO:0007669"/>
    <property type="project" value="InterPro"/>
</dbReference>
<dbReference type="PANTHER" id="PTHR42877">
    <property type="entry name" value="L-ORNITHINE N(5)-MONOOXYGENASE-RELATED"/>
    <property type="match status" value="1"/>
</dbReference>
<sequence length="500" mass="57100">MSDPQLRTPRVAIIGAGMSGIGMGCDLRRAGIETFRIFEKWDGVGGTWHANTYPGLHCDVPSRNYQFRFAPNPNWSRVFSPGPEIRAYLERVVDDFQLRDRISLRTEVDEAVWDEDRHVWTLTTKAGEVSEWDFVITACGGLVETRTPDIPGLDDFEGARFHSAEWDHSVPLEGKRVAVIGTGSTGMQITKGLAGVAGHFELYQRTPQWILPIPNRRYTRLTKWAMRRFGDQLEPLFFAGHQKLTEGSFGVAVVQPGWQRRLLSWMCRKHLDWTVRDPELRRRFTPDDLPMCKRLIIGTGFYQLFRRPDVELVDVGIDHIEARGIVTTDGVLHEQDVIVTATGFNAHQFVRPMELVGLEGRRLSDAWGEREPYGYRSVAIPGFPNVFMLIGPHSPFGNQSLFIISETQRAFAMGWIERWRRGEIAWATPTDEAAERFNAEMKQALPNTIWTSGCSSWYIGKDGLPSVWPWQASHHREILREPEPADWLVEQPREREPAHA</sequence>
<organism evidence="5 6">
    <name type="scientific">Paraconexibacter algicola</name>
    <dbReference type="NCBI Taxonomy" id="2133960"/>
    <lineage>
        <taxon>Bacteria</taxon>
        <taxon>Bacillati</taxon>
        <taxon>Actinomycetota</taxon>
        <taxon>Thermoleophilia</taxon>
        <taxon>Solirubrobacterales</taxon>
        <taxon>Paraconexibacteraceae</taxon>
        <taxon>Paraconexibacter</taxon>
    </lineage>
</organism>
<dbReference type="RefSeq" id="WP_107568291.1">
    <property type="nucleotide sequence ID" value="NZ_PYYB01000001.1"/>
</dbReference>
<evidence type="ECO:0000256" key="3">
    <source>
        <dbReference type="ARBA" id="ARBA00022827"/>
    </source>
</evidence>
<dbReference type="PRINTS" id="PR00419">
    <property type="entry name" value="ADXRDTASE"/>
</dbReference>
<dbReference type="AlphaFoldDB" id="A0A2T4UKD0"/>
<evidence type="ECO:0000313" key="5">
    <source>
        <dbReference type="EMBL" id="PTL59648.1"/>
    </source>
</evidence>
<dbReference type="OrthoDB" id="5168853at2"/>
<gene>
    <name evidence="5" type="ORF">C7Y72_08295</name>
</gene>
<dbReference type="Gene3D" id="3.50.50.60">
    <property type="entry name" value="FAD/NAD(P)-binding domain"/>
    <property type="match status" value="2"/>
</dbReference>
<keyword evidence="2" id="KW-0285">Flavoprotein</keyword>